<name>A0ABP4IQ85_9ACTN</name>
<evidence type="ECO:0000256" key="1">
    <source>
        <dbReference type="SAM" id="SignalP"/>
    </source>
</evidence>
<keyword evidence="1" id="KW-0732">Signal</keyword>
<evidence type="ECO:0000313" key="3">
    <source>
        <dbReference type="Proteomes" id="UP001499863"/>
    </source>
</evidence>
<gene>
    <name evidence="2" type="ORF">GCM10009639_24080</name>
</gene>
<comment type="caution">
    <text evidence="2">The sequence shown here is derived from an EMBL/GenBank/DDBJ whole genome shotgun (WGS) entry which is preliminary data.</text>
</comment>
<protein>
    <recommendedName>
        <fullName evidence="4">SnoaL-like domain-containing protein</fullName>
    </recommendedName>
</protein>
<accession>A0ABP4IQ85</accession>
<dbReference type="InterPro" id="IPR032710">
    <property type="entry name" value="NTF2-like_dom_sf"/>
</dbReference>
<reference evidence="3" key="1">
    <citation type="journal article" date="2019" name="Int. J. Syst. Evol. Microbiol.">
        <title>The Global Catalogue of Microorganisms (GCM) 10K type strain sequencing project: providing services to taxonomists for standard genome sequencing and annotation.</title>
        <authorList>
            <consortium name="The Broad Institute Genomics Platform"/>
            <consortium name="The Broad Institute Genome Sequencing Center for Infectious Disease"/>
            <person name="Wu L."/>
            <person name="Ma J."/>
        </authorList>
    </citation>
    <scope>NUCLEOTIDE SEQUENCE [LARGE SCALE GENOMIC DNA]</scope>
    <source>
        <strain evidence="3">JCM 12393</strain>
    </source>
</reference>
<evidence type="ECO:0008006" key="4">
    <source>
        <dbReference type="Google" id="ProtNLM"/>
    </source>
</evidence>
<dbReference type="SUPFAM" id="SSF54427">
    <property type="entry name" value="NTF2-like"/>
    <property type="match status" value="1"/>
</dbReference>
<organism evidence="2 3">
    <name type="scientific">Kitasatospora putterlickiae</name>
    <dbReference type="NCBI Taxonomy" id="221725"/>
    <lineage>
        <taxon>Bacteria</taxon>
        <taxon>Bacillati</taxon>
        <taxon>Actinomycetota</taxon>
        <taxon>Actinomycetes</taxon>
        <taxon>Kitasatosporales</taxon>
        <taxon>Streptomycetaceae</taxon>
        <taxon>Kitasatospora</taxon>
    </lineage>
</organism>
<feature type="chain" id="PRO_5045040036" description="SnoaL-like domain-containing protein" evidence="1">
    <location>
        <begin position="42"/>
        <end position="368"/>
    </location>
</feature>
<feature type="signal peptide" evidence="1">
    <location>
        <begin position="1"/>
        <end position="41"/>
    </location>
</feature>
<dbReference type="Proteomes" id="UP001499863">
    <property type="component" value="Unassembled WGS sequence"/>
</dbReference>
<keyword evidence="3" id="KW-1185">Reference proteome</keyword>
<proteinExistence type="predicted"/>
<dbReference type="EMBL" id="BAAAKJ010000125">
    <property type="protein sequence ID" value="GAA1392468.1"/>
    <property type="molecule type" value="Genomic_DNA"/>
</dbReference>
<dbReference type="Gene3D" id="3.10.450.50">
    <property type="match status" value="1"/>
</dbReference>
<dbReference type="RefSeq" id="WP_344332946.1">
    <property type="nucleotide sequence ID" value="NZ_BAAAKJ010000125.1"/>
</dbReference>
<sequence>MTLVRQPARRPERGARTALFAAATAAAVALGAVTTATGATAGTTAGAGGELAECADVQGRLERLEGRLTPNACAFLQRQLAFGETSTGTPPAPGDLTHPRVRVYQEIFDDEATLWEAGGAPQRGLTAIGTSITRSLGLVPDFRYRGTEVVADGAVVMFGQWNEATVKGHPIAFPQIARNVLSDDGRTMQARRYYDRHELFKPVAPELRPLFAGVADPADAAAAPADRRAPERFRAGEITARLAAWNGEDVAALVARTGAARLGGPGLAAPLATTGGKADYLRRLFEQTDVRFKPGQVAFGRTMTYVEWHGTAVPEWTKDPATGQGTEVPFGIVERIGPGGQWELFFDTLPLIATEPEIGDLYRRLAQP</sequence>
<evidence type="ECO:0000313" key="2">
    <source>
        <dbReference type="EMBL" id="GAA1392468.1"/>
    </source>
</evidence>